<sequence>MVAVCSVEDCCRCPIVGAICRGFFPCRELVFPGWGWQIRDGGVVGRSEMWLGVFLESILGCFHEARNWRGKKGGRNAERGGKRQMSGVMCRRGSPPLHRFTPPFFFFID</sequence>
<accession>A0ABR2FWI5</accession>
<evidence type="ECO:0000313" key="1">
    <source>
        <dbReference type="EMBL" id="KAK8588610.1"/>
    </source>
</evidence>
<gene>
    <name evidence="1" type="ORF">V6N12_023037</name>
</gene>
<dbReference type="EMBL" id="JBBPBM010000004">
    <property type="protein sequence ID" value="KAK8588610.1"/>
    <property type="molecule type" value="Genomic_DNA"/>
</dbReference>
<reference evidence="1 2" key="1">
    <citation type="journal article" date="2024" name="G3 (Bethesda)">
        <title>Genome assembly of Hibiscus sabdariffa L. provides insights into metabolisms of medicinal natural products.</title>
        <authorList>
            <person name="Kim T."/>
        </authorList>
    </citation>
    <scope>NUCLEOTIDE SEQUENCE [LARGE SCALE GENOMIC DNA]</scope>
    <source>
        <strain evidence="1">TK-2024</strain>
        <tissue evidence="1">Old leaves</tissue>
    </source>
</reference>
<dbReference type="Proteomes" id="UP001472677">
    <property type="component" value="Unassembled WGS sequence"/>
</dbReference>
<protein>
    <submittedName>
        <fullName evidence="1">Uncharacterized protein</fullName>
    </submittedName>
</protein>
<name>A0ABR2FWI5_9ROSI</name>
<keyword evidence="2" id="KW-1185">Reference proteome</keyword>
<evidence type="ECO:0000313" key="2">
    <source>
        <dbReference type="Proteomes" id="UP001472677"/>
    </source>
</evidence>
<comment type="caution">
    <text evidence="1">The sequence shown here is derived from an EMBL/GenBank/DDBJ whole genome shotgun (WGS) entry which is preliminary data.</text>
</comment>
<organism evidence="1 2">
    <name type="scientific">Hibiscus sabdariffa</name>
    <name type="common">roselle</name>
    <dbReference type="NCBI Taxonomy" id="183260"/>
    <lineage>
        <taxon>Eukaryota</taxon>
        <taxon>Viridiplantae</taxon>
        <taxon>Streptophyta</taxon>
        <taxon>Embryophyta</taxon>
        <taxon>Tracheophyta</taxon>
        <taxon>Spermatophyta</taxon>
        <taxon>Magnoliopsida</taxon>
        <taxon>eudicotyledons</taxon>
        <taxon>Gunneridae</taxon>
        <taxon>Pentapetalae</taxon>
        <taxon>rosids</taxon>
        <taxon>malvids</taxon>
        <taxon>Malvales</taxon>
        <taxon>Malvaceae</taxon>
        <taxon>Malvoideae</taxon>
        <taxon>Hibiscus</taxon>
    </lineage>
</organism>
<proteinExistence type="predicted"/>